<proteinExistence type="inferred from homology"/>
<evidence type="ECO:0000256" key="12">
    <source>
        <dbReference type="ARBA" id="ARBA00023159"/>
    </source>
</evidence>
<gene>
    <name evidence="19" type="ORF">E3P99_04002</name>
</gene>
<name>A0A4T0FE73_9BASI</name>
<comment type="subunit">
    <text evidence="16">Component of the Mediator complex.</text>
</comment>
<evidence type="ECO:0000256" key="7">
    <source>
        <dbReference type="ARBA" id="ARBA00022692"/>
    </source>
</evidence>
<evidence type="ECO:0000256" key="15">
    <source>
        <dbReference type="ARBA" id="ARBA00032007"/>
    </source>
</evidence>
<feature type="transmembrane region" description="Helical" evidence="17">
    <location>
        <begin position="1386"/>
        <end position="1408"/>
    </location>
</feature>
<comment type="caution">
    <text evidence="19">The sequence shown here is derived from an EMBL/GenBank/DDBJ whole genome shotgun (WGS) entry which is preliminary data.</text>
</comment>
<keyword evidence="6" id="KW-0808">Transferase</keyword>
<feature type="transmembrane region" description="Helical" evidence="17">
    <location>
        <begin position="1311"/>
        <end position="1331"/>
    </location>
</feature>
<feature type="transmembrane region" description="Helical" evidence="17">
    <location>
        <begin position="1133"/>
        <end position="1160"/>
    </location>
</feature>
<dbReference type="GO" id="GO:0006357">
    <property type="term" value="P:regulation of transcription by RNA polymerase II"/>
    <property type="evidence" value="ECO:0007669"/>
    <property type="project" value="InterPro"/>
</dbReference>
<organism evidence="19 20">
    <name type="scientific">Wallemia hederae</name>
    <dbReference type="NCBI Taxonomy" id="1540922"/>
    <lineage>
        <taxon>Eukaryota</taxon>
        <taxon>Fungi</taxon>
        <taxon>Dikarya</taxon>
        <taxon>Basidiomycota</taxon>
        <taxon>Wallemiomycotina</taxon>
        <taxon>Wallemiomycetes</taxon>
        <taxon>Wallemiales</taxon>
        <taxon>Wallemiaceae</taxon>
        <taxon>Wallemia</taxon>
    </lineage>
</organism>
<dbReference type="OrthoDB" id="497541at2759"/>
<evidence type="ECO:0000256" key="3">
    <source>
        <dbReference type="ARBA" id="ARBA00007813"/>
    </source>
</evidence>
<keyword evidence="8" id="KW-0256">Endoplasmic reticulum</keyword>
<feature type="transmembrane region" description="Helical" evidence="17">
    <location>
        <begin position="1343"/>
        <end position="1366"/>
    </location>
</feature>
<feature type="transmembrane region" description="Helical" evidence="17">
    <location>
        <begin position="1074"/>
        <end position="1093"/>
    </location>
</feature>
<dbReference type="GO" id="GO:0003712">
    <property type="term" value="F:transcription coregulator activity"/>
    <property type="evidence" value="ECO:0007669"/>
    <property type="project" value="UniProtKB-UniRule"/>
</dbReference>
<keyword evidence="20" id="KW-1185">Reference proteome</keyword>
<keyword evidence="9 17" id="KW-1133">Transmembrane helix</keyword>
<evidence type="ECO:0000256" key="11">
    <source>
        <dbReference type="ARBA" id="ARBA00023136"/>
    </source>
</evidence>
<evidence type="ECO:0000256" key="10">
    <source>
        <dbReference type="ARBA" id="ARBA00023015"/>
    </source>
</evidence>
<comment type="similarity">
    <text evidence="3 16">Belongs to the Mediator complex subunit 14 family.</text>
</comment>
<reference evidence="19 20" key="1">
    <citation type="submission" date="2019-03" db="EMBL/GenBank/DDBJ databases">
        <title>Sequencing 23 genomes of Wallemia ichthyophaga.</title>
        <authorList>
            <person name="Gostincar C."/>
        </authorList>
    </citation>
    <scope>NUCLEOTIDE SEQUENCE [LARGE SCALE GENOMIC DNA]</scope>
    <source>
        <strain evidence="19 20">EXF-5753</strain>
    </source>
</reference>
<dbReference type="GO" id="GO:0016592">
    <property type="term" value="C:mediator complex"/>
    <property type="evidence" value="ECO:0007669"/>
    <property type="project" value="UniProtKB-UniRule"/>
</dbReference>
<dbReference type="GO" id="GO:0016757">
    <property type="term" value="F:glycosyltransferase activity"/>
    <property type="evidence" value="ECO:0007669"/>
    <property type="project" value="UniProtKB-KW"/>
</dbReference>
<feature type="transmembrane region" description="Helical" evidence="17">
    <location>
        <begin position="1279"/>
        <end position="1305"/>
    </location>
</feature>
<evidence type="ECO:0000313" key="19">
    <source>
        <dbReference type="EMBL" id="TIA85384.1"/>
    </source>
</evidence>
<evidence type="ECO:0000256" key="2">
    <source>
        <dbReference type="ARBA" id="ARBA00004477"/>
    </source>
</evidence>
<keyword evidence="5" id="KW-0328">Glycosyltransferase</keyword>
<keyword evidence="7 17" id="KW-0812">Transmembrane</keyword>
<evidence type="ECO:0000256" key="17">
    <source>
        <dbReference type="SAM" id="Phobius"/>
    </source>
</evidence>
<dbReference type="Pfam" id="PF03901">
    <property type="entry name" value="Glyco_transf_22"/>
    <property type="match status" value="1"/>
</dbReference>
<dbReference type="InterPro" id="IPR005599">
    <property type="entry name" value="GPI_mannosylTrfase"/>
</dbReference>
<accession>A0A4T0FE73</accession>
<feature type="transmembrane region" description="Helical" evidence="17">
    <location>
        <begin position="1181"/>
        <end position="1208"/>
    </location>
</feature>
<dbReference type="PANTHER" id="PTHR12809">
    <property type="entry name" value="MEDIATOR COMPLEX SUBUNIT"/>
    <property type="match status" value="1"/>
</dbReference>
<comment type="subcellular location">
    <subcellularLocation>
        <location evidence="2">Endoplasmic reticulum membrane</location>
        <topology evidence="2">Multi-pass membrane protein</topology>
    </subcellularLocation>
    <subcellularLocation>
        <location evidence="1 16">Nucleus</location>
    </subcellularLocation>
</comment>
<protein>
    <recommendedName>
        <fullName evidence="4 16">Mediator of RNA polymerase II transcription subunit 14</fullName>
    </recommendedName>
    <alternativeName>
        <fullName evidence="15 16">Mediator complex subunit 14</fullName>
    </alternativeName>
</protein>
<evidence type="ECO:0000256" key="9">
    <source>
        <dbReference type="ARBA" id="ARBA00022989"/>
    </source>
</evidence>
<comment type="function">
    <text evidence="16">Component of the Mediator complex, a coactivator involved in the regulated transcription of nearly all RNA polymerase II-dependent genes. Mediator functions as a bridge to convey information from gene-specific regulatory proteins to the basal RNA polymerase II transcription machinery. Mediator is recruited to promoters by direct interactions with regulatory proteins and serves as a scaffold for the assembly of a functional preinitiation complex with RNA polymerase II and the general transcription factors.</text>
</comment>
<dbReference type="PANTHER" id="PTHR12809:SF2">
    <property type="entry name" value="MEDIATOR OF RNA POLYMERASE II TRANSCRIPTION SUBUNIT 14"/>
    <property type="match status" value="1"/>
</dbReference>
<evidence type="ECO:0000256" key="16">
    <source>
        <dbReference type="RuleBase" id="RU365082"/>
    </source>
</evidence>
<dbReference type="GO" id="GO:0005789">
    <property type="term" value="C:endoplasmic reticulum membrane"/>
    <property type="evidence" value="ECO:0007669"/>
    <property type="project" value="UniProtKB-SubCell"/>
</dbReference>
<evidence type="ECO:0000256" key="5">
    <source>
        <dbReference type="ARBA" id="ARBA00022676"/>
    </source>
</evidence>
<dbReference type="GO" id="GO:0070847">
    <property type="term" value="C:core mediator complex"/>
    <property type="evidence" value="ECO:0007669"/>
    <property type="project" value="TreeGrafter"/>
</dbReference>
<keyword evidence="10 16" id="KW-0805">Transcription regulation</keyword>
<evidence type="ECO:0000313" key="20">
    <source>
        <dbReference type="Proteomes" id="UP000310189"/>
    </source>
</evidence>
<dbReference type="Pfam" id="PF08638">
    <property type="entry name" value="Med14"/>
    <property type="match status" value="1"/>
</dbReference>
<evidence type="ECO:0000256" key="13">
    <source>
        <dbReference type="ARBA" id="ARBA00023163"/>
    </source>
</evidence>
<evidence type="ECO:0000256" key="1">
    <source>
        <dbReference type="ARBA" id="ARBA00004123"/>
    </source>
</evidence>
<dbReference type="EMBL" id="SPNW01000111">
    <property type="protein sequence ID" value="TIA85384.1"/>
    <property type="molecule type" value="Genomic_DNA"/>
</dbReference>
<dbReference type="InterPro" id="IPR013947">
    <property type="entry name" value="Mediator_Med14"/>
</dbReference>
<dbReference type="Proteomes" id="UP000310189">
    <property type="component" value="Unassembled WGS sequence"/>
</dbReference>
<evidence type="ECO:0000259" key="18">
    <source>
        <dbReference type="Pfam" id="PF08638"/>
    </source>
</evidence>
<evidence type="ECO:0000256" key="4">
    <source>
        <dbReference type="ARBA" id="ARBA00019619"/>
    </source>
</evidence>
<keyword evidence="13 16" id="KW-0804">Transcription</keyword>
<keyword evidence="12 16" id="KW-0010">Activator</keyword>
<feature type="domain" description="Mediator complex subunit MED14 N-terminal" evidence="18">
    <location>
        <begin position="27"/>
        <end position="221"/>
    </location>
</feature>
<keyword evidence="11 17" id="KW-0472">Membrane</keyword>
<evidence type="ECO:0000256" key="6">
    <source>
        <dbReference type="ARBA" id="ARBA00022679"/>
    </source>
</evidence>
<evidence type="ECO:0000256" key="14">
    <source>
        <dbReference type="ARBA" id="ARBA00023242"/>
    </source>
</evidence>
<feature type="transmembrane region" description="Helical" evidence="17">
    <location>
        <begin position="1228"/>
        <end position="1250"/>
    </location>
</feature>
<sequence>MAANDSKIGGSQLANLDQLEDVTDTLVPLKIIIERVTATIFNDLNILAETLPSIQPHERAISIVNFSLTARKHVIKLLVLLRWARDPLGGSDKIKIARSINNMLWRQNFVFQAAIQGLIDVSTTFSNARVRSPDILTALDVLQSGTYHGLPVGLRRAFKPDPPMSPSAVIAHLNQLNDVIRFRLRTKEIIPNSMKQTPYTIADGRVSFHVNNLFTCSVTLSGRSDDDIWFLLSLDFDLSSSYYTNKPKLGARDEILALANDELASKPPPSSKLGDAPLVRLCNLLTILALNYKMEILHTQALKMARTTWKDKIDLSLSKDRKNLSIGYWLRPRQQPKPGQNPPPVQKAESGRLNISIATLPSEKQDPVESILNRIEVKSKLKATALADEIVDRCLLVDWTRNDNSEVEGVSLDLNGENLSIERIVLQALASHSVALLKRYKKALCAASTWFNDDTVQLQIPDVLGLGVSPTLHLQVFETQKLILSVSPTTGRLIVRDPNESGTNAPARIRSLLDRMNEAGGISDNTAILVEIINRLRQSIAIEDIELKCSYLNLKGSRRLKFAKGEFSKLKLQARFWMFIHLPSTTATSTPTNTFFTMAIAIGESKIHVALLGTKEKHTELHIDYVGWLDTSKILGDGKRTDYLLLEVNHMQSLYAYSLARFNYILVERQLKQLGVAYSAIPSERGSRLAALIPHMAVSTSALLKNHASISDVMKPVVVIKVLDWWASGAYSMQSCRIQAAIKPKARSGMLQRMKKKNGHNTKYDYENNVIEVTTNDAEHSIAQIIGQVTTFVKVTAIAHQLECGKGVSPLKLLSNNAESVKLQYLDNYDVVLSWNSSKRSLYAEFGGVQNPLVVVQEDFNRRLREYIDDSSFLHRFSQLLLNTTNLAKTTKSLTSANANATVIQKSSTHVRVKGVKEIIDIYLVHNNRIVIVDATRSLKNTIEPIIYSRLVHSEIPSLDSIKKEVLDKFPQQTKILEAGVVLNNIDAGLKALSCFLLKPFLSTAMIKDDQRGAWSPPFFVALRLLLVARFLGAMYAIITDCDETYNYWEAMHYLTHHKGFQTWEYSPVYSIRSWFYILVHSPIAFLVAHFGWDKRIAFFGTRSYLALISSVIEASFYTSVTRNLNARVGRYVLVFLIGSAGMYVSSIALLPSSFTLYTTTLASTFAMYAPSTTQSGKRRCMLATLAFAFGAIAGWPFALTLSGPFVVEQVLLYANSAAVFKMRLQHFGTAAAVASLLFIPVVAIDTLFYGKLTVVSLNIIKYNIFSEHGPTLYGVEPVYFYVLNLLLNFNVVFVLAVAALPLAVLVERRYLTVVVVRLAPFYTWLTLLSLQPHKEERFMFPSYALLCFNAAVGLYYLRTLVVVVYSRTAKQLTKSSKISTSGNLVGRIATSTIIVLSVTVSLMRVLAMQQYYHAPIDILFELSEKHLPAKVSLGTQRATLCYGKDWYRYPSSYLVPQGVDVEFVESEFDGILPAHWPESDSGSLLSNIKRIPANMNDENRQERDRFVDIHNCDYLIDLVSSSTSFSDLEPDYAASDDWDVIAALPMLDPSRSHIATRTLYLPFSFWQRKNTFGELRLHRRIGDINK</sequence>
<dbReference type="InterPro" id="IPR055122">
    <property type="entry name" value="Med14_N"/>
</dbReference>
<evidence type="ECO:0000256" key="8">
    <source>
        <dbReference type="ARBA" id="ARBA00022824"/>
    </source>
</evidence>
<keyword evidence="14 16" id="KW-0539">Nucleus</keyword>
<dbReference type="UniPathway" id="UPA00378"/>